<dbReference type="PATRIC" id="fig|1003195.11.peg.2869"/>
<dbReference type="Proteomes" id="UP000007842">
    <property type="component" value="Chromosome"/>
</dbReference>
<dbReference type="KEGG" id="scy:SCATT_12840"/>
<protein>
    <submittedName>
        <fullName evidence="2">Uncharacterized protein</fullName>
    </submittedName>
</protein>
<proteinExistence type="predicted"/>
<dbReference type="EMBL" id="CP003219">
    <property type="protein sequence ID" value="AEW93655.1"/>
    <property type="molecule type" value="Genomic_DNA"/>
</dbReference>
<evidence type="ECO:0000313" key="3">
    <source>
        <dbReference type="Proteomes" id="UP000007842"/>
    </source>
</evidence>
<evidence type="ECO:0000313" key="2">
    <source>
        <dbReference type="EMBL" id="AEW93655.1"/>
    </source>
</evidence>
<organism evidence="2 3">
    <name type="scientific">Streptantibioticus cattleyicolor (strain ATCC 35852 / DSM 46488 / JCM 4925 / NBRC 14057 / NRRL 8057)</name>
    <name type="common">Streptomyces cattleya</name>
    <dbReference type="NCBI Taxonomy" id="1003195"/>
    <lineage>
        <taxon>Bacteria</taxon>
        <taxon>Bacillati</taxon>
        <taxon>Actinomycetota</taxon>
        <taxon>Actinomycetes</taxon>
        <taxon>Kitasatosporales</taxon>
        <taxon>Streptomycetaceae</taxon>
        <taxon>Streptantibioticus</taxon>
    </lineage>
</organism>
<accession>F8JXV8</accession>
<name>F8JXV8_STREN</name>
<dbReference type="OrthoDB" id="4313706at2"/>
<dbReference type="HOGENOM" id="CLU_2620435_0_0_11"/>
<dbReference type="AlphaFoldDB" id="F8JXV8"/>
<dbReference type="KEGG" id="sct:SCAT_1285"/>
<sequence>MAVRDDQQSVEFPGYPGVGRGAEGSAAELIDDCRRTAARWTKAPRAAERAAVSPAQIHGTRVPDASADAVRAMSDYGG</sequence>
<feature type="region of interest" description="Disordered" evidence="1">
    <location>
        <begin position="1"/>
        <end position="24"/>
    </location>
</feature>
<accession>G8WTL2</accession>
<feature type="region of interest" description="Disordered" evidence="1">
    <location>
        <begin position="41"/>
        <end position="78"/>
    </location>
</feature>
<reference evidence="3" key="1">
    <citation type="submission" date="2011-12" db="EMBL/GenBank/DDBJ databases">
        <title>Complete genome sequence of Streptomyces cattleya strain DSM 46488.</title>
        <authorList>
            <person name="Ou H.-Y."/>
            <person name="Li P."/>
            <person name="Zhao C."/>
            <person name="O'Hagan D."/>
            <person name="Deng Z."/>
        </authorList>
    </citation>
    <scope>NUCLEOTIDE SEQUENCE [LARGE SCALE GENOMIC DNA]</scope>
    <source>
        <strain evidence="3">ATCC 35852 / DSM 46488 / JCM 4925 / NBRC 14057 / NRRL 8057</strain>
    </source>
</reference>
<evidence type="ECO:0000256" key="1">
    <source>
        <dbReference type="SAM" id="MobiDB-lite"/>
    </source>
</evidence>
<keyword evidence="3" id="KW-1185">Reference proteome</keyword>
<dbReference type="RefSeq" id="WP_014142043.1">
    <property type="nucleotide sequence ID" value="NC_016111.1"/>
</dbReference>
<dbReference type="STRING" id="1003195.SCATT_12840"/>
<gene>
    <name evidence="2" type="ordered locus">SCATT_12840</name>
</gene>